<protein>
    <submittedName>
        <fullName evidence="2">Uncharacterized protein</fullName>
    </submittedName>
</protein>
<proteinExistence type="predicted"/>
<evidence type="ECO:0000313" key="3">
    <source>
        <dbReference type="Proteomes" id="UP000717585"/>
    </source>
</evidence>
<feature type="compositionally biased region" description="Basic residues" evidence="1">
    <location>
        <begin position="1181"/>
        <end position="1192"/>
    </location>
</feature>
<reference evidence="2" key="1">
    <citation type="submission" date="2021-05" db="EMBL/GenBank/DDBJ databases">
        <title>A free-living protist that lacks canonical eukaryotic 1 DNA replication and segregation systems.</title>
        <authorList>
            <person name="Salas-Leiva D.E."/>
            <person name="Tromer E.C."/>
            <person name="Curtis B.A."/>
            <person name="Jerlstrom-Hultqvist J."/>
            <person name="Kolisko M."/>
            <person name="Yi Z."/>
            <person name="Salas-Leiva J.S."/>
            <person name="Gallot-Lavallee L."/>
            <person name="Kops G.J.P.L."/>
            <person name="Archibald J.M."/>
            <person name="Simpson A.G.B."/>
            <person name="Roger A.J."/>
        </authorList>
    </citation>
    <scope>NUCLEOTIDE SEQUENCE</scope>
    <source>
        <strain evidence="2">BICM</strain>
    </source>
</reference>
<comment type="caution">
    <text evidence="2">The sequence shown here is derived from an EMBL/GenBank/DDBJ whole genome shotgun (WGS) entry which is preliminary data.</text>
</comment>
<evidence type="ECO:0000256" key="1">
    <source>
        <dbReference type="SAM" id="MobiDB-lite"/>
    </source>
</evidence>
<feature type="region of interest" description="Disordered" evidence="1">
    <location>
        <begin position="1170"/>
        <end position="1193"/>
    </location>
</feature>
<sequence>MDKALQKLDLAVAEFRRLLNPSEAPPAPKKGKVKPISFATVYSNWIQAIQGYYAKTASPPAMDEFLTTAMFSMLLPETLVSMPYLLPLLETHELFTTEALTIIAAGSPHTETLLESLGAVGTLPSPMDTGYLSTIHREALKTLLGSTQHCEWAAERLLQYRIKPSSFLDELVDSAFGCDPIAADSALWVWLHRVGCTSVDALTTAVGPDKPLSRLLALLEYTDAKGDHPFHVGLHDVVMAWLAAPASASRQTIVDSITDTRLPAELMYDCLYALGHSDAYEQRKALRTIHAAIDAGAPLDLAQAVRVITPDLTATSLADLVGLIMRGGGRYEDLLPLWSALAGHYFEAADPTIAPVFCGAMSRAVEADTLLTLTQPAMKLLLHLASQTSATTDIAVGCILGLTEGPHAASNGPQLLRLLQPYLLRPILERCSNGAASLLDGRLLAGMAAKDTTLLDQAVSYWFETPDPALRLQGARTVPGLLKLMAEVDATDLDDVLGRAFVYTLRGTVDPAVSVRAAAAAGIVSLGSSITAALRWTTNSAVTKAEPPVRQAVLKSCLVAAGANRLPPITAPTLHALAAAIEAASAGEHAIVRDNSLALLISLPIAQATVLGLEAVGDGLIDMVGTLVESFDRFRGSVLTLILTDLTTLLSKHPVVAGDLAVLVPKLLVVADDLGDYCTPTDSTEACAAMRMLRAFTSLAPDTVRDRVDAIMAVGEGIIEPSRALDDAVVVEALKLIQSIFMGQFTDILSKPGDVLVADGEEFAPETPVSDDEAPSAFVPATPEHRTEGRATPGQAAGLRWLASIGKAYLTRTLSYGEATTPLPDTLVVAAFRDAIHAIWAEIIGTANREIGGHVASQIRGTRDARSMTEVSLALSRGRLHSSDADAAAVTATLCSLGPAAIGLMTDLALQGAAARPVEQALLKVLGLTATESDQTGHALSVVAGLVVSMRGWSLADEYLDDVALRLSVVANKMAAPKADLSALGTVAAALVPIVATIIRVMEPEDVRRTALVDSLNVFISKAASITKRDVQRVLVSTCANEQLCLDMVHLLIGRAINAGLAGDTSAIPALASALVPFTAESQAAIDVFDTLHAAETAEQPIGGPVTLPESAVSPYGFALAFADLICAEPVRNFIETPDEAAIVGKNQIFELIKAVAALGAIEPDGTWYTPTKATAPSSGKAKKAKGKKAKPAKGPVRIAQVAWAHLAGATVYPDPVPFEMTALGVAMLSAMLVSGVDVLVDSAAAQVPAIVSQVIEDAQAISEDVLGMLGLLLDSIAVGRVCYADYLRAKHAMSGVVETTEGFGSDNVDGVKMAIRRALSRPL</sequence>
<dbReference type="Proteomes" id="UP000717585">
    <property type="component" value="Unassembled WGS sequence"/>
</dbReference>
<keyword evidence="3" id="KW-1185">Reference proteome</keyword>
<evidence type="ECO:0000313" key="2">
    <source>
        <dbReference type="EMBL" id="KAG9391242.1"/>
    </source>
</evidence>
<organism evidence="2 3">
    <name type="scientific">Carpediemonas membranifera</name>
    <dbReference type="NCBI Taxonomy" id="201153"/>
    <lineage>
        <taxon>Eukaryota</taxon>
        <taxon>Metamonada</taxon>
        <taxon>Carpediemonas-like organisms</taxon>
        <taxon>Carpediemonas</taxon>
    </lineage>
</organism>
<name>A0A8J6B6X0_9EUKA</name>
<accession>A0A8J6B6X0</accession>
<dbReference type="InterPro" id="IPR016024">
    <property type="entry name" value="ARM-type_fold"/>
</dbReference>
<gene>
    <name evidence="2" type="ORF">J8273_7516</name>
</gene>
<dbReference type="EMBL" id="JAHDYR010000062">
    <property type="protein sequence ID" value="KAG9391242.1"/>
    <property type="molecule type" value="Genomic_DNA"/>
</dbReference>
<dbReference type="SUPFAM" id="SSF48371">
    <property type="entry name" value="ARM repeat"/>
    <property type="match status" value="1"/>
</dbReference>